<reference evidence="5 6" key="2">
    <citation type="journal article" date="2014" name="PLoS ONE">
        <title>Evolution of mitochondria reconstructed from the energy metabolism of living bacteria.</title>
        <authorList>
            <person name="Degli Esposti M."/>
            <person name="Chouaia B."/>
            <person name="Comandatore F."/>
            <person name="Crotti E."/>
            <person name="Sassera D."/>
            <person name="Lievens P.M."/>
            <person name="Daffonchio D."/>
            <person name="Bandi C."/>
        </authorList>
    </citation>
    <scope>NUCLEOTIDE SEQUENCE [LARGE SCALE GENOMIC DNA]</scope>
    <source>
        <strain evidence="5 6">SF2.1</strain>
    </source>
</reference>
<dbReference type="Gene3D" id="2.60.40.1470">
    <property type="entry name" value="ApaG domain"/>
    <property type="match status" value="1"/>
</dbReference>
<feature type="region of interest" description="Disordered" evidence="3">
    <location>
        <begin position="1"/>
        <end position="22"/>
    </location>
</feature>
<dbReference type="EMBL" id="CBLX010000003">
    <property type="protein sequence ID" value="CDG38456.1"/>
    <property type="molecule type" value="Genomic_DNA"/>
</dbReference>
<dbReference type="InterPro" id="IPR023065">
    <property type="entry name" value="Uncharacterised_ApaG"/>
</dbReference>
<organism evidence="5 6">
    <name type="scientific">Asaia bogorensis</name>
    <dbReference type="NCBI Taxonomy" id="91915"/>
    <lineage>
        <taxon>Bacteria</taxon>
        <taxon>Pseudomonadati</taxon>
        <taxon>Pseudomonadota</taxon>
        <taxon>Alphaproteobacteria</taxon>
        <taxon>Acetobacterales</taxon>
        <taxon>Acetobacteraceae</taxon>
        <taxon>Asaia</taxon>
    </lineage>
</organism>
<evidence type="ECO:0000313" key="5">
    <source>
        <dbReference type="EMBL" id="CDG38456.1"/>
    </source>
</evidence>
<dbReference type="SUPFAM" id="SSF110069">
    <property type="entry name" value="ApaG-like"/>
    <property type="match status" value="1"/>
</dbReference>
<evidence type="ECO:0000256" key="1">
    <source>
        <dbReference type="ARBA" id="ARBA00017693"/>
    </source>
</evidence>
<dbReference type="Pfam" id="PF04379">
    <property type="entry name" value="DUF525"/>
    <property type="match status" value="1"/>
</dbReference>
<dbReference type="InterPro" id="IPR007474">
    <property type="entry name" value="ApaG_domain"/>
</dbReference>
<gene>
    <name evidence="2" type="primary">apaG</name>
    <name evidence="5" type="ORF">ASAP_0411</name>
</gene>
<dbReference type="NCBIfam" id="NF003967">
    <property type="entry name" value="PRK05461.1"/>
    <property type="match status" value="1"/>
</dbReference>
<evidence type="ECO:0000256" key="2">
    <source>
        <dbReference type="HAMAP-Rule" id="MF_00791"/>
    </source>
</evidence>
<dbReference type="HAMAP" id="MF_00791">
    <property type="entry name" value="ApaG"/>
    <property type="match status" value="1"/>
</dbReference>
<dbReference type="InterPro" id="IPR036767">
    <property type="entry name" value="ApaG_sf"/>
</dbReference>
<comment type="caution">
    <text evidence="5">The sequence shown here is derived from an EMBL/GenBank/DDBJ whole genome shotgun (WGS) entry which is preliminary data.</text>
</comment>
<dbReference type="AlphaFoldDB" id="A0A060QGR3"/>
<accession>A0A060QGR3</accession>
<evidence type="ECO:0000256" key="3">
    <source>
        <dbReference type="SAM" id="MobiDB-lite"/>
    </source>
</evidence>
<evidence type="ECO:0000313" key="6">
    <source>
        <dbReference type="Proteomes" id="UP000027583"/>
    </source>
</evidence>
<dbReference type="Proteomes" id="UP000027583">
    <property type="component" value="Unassembled WGS sequence"/>
</dbReference>
<sequence>MLSGASSAYKAGMSQKPAPPRLVADPEASLAEAMEAAPRYEATTQGVTVSVRTFWLEDQSQPEDHHFAWAYHIRIENGGNETIQLLTRFWEITDGRGKTDHIHGDGVIGEQPILIAQEVFEYTSGVALPTACGFMRGMYHMIVPATGERFEVTIPAFSLDSPHRLGLVH</sequence>
<dbReference type="eggNOG" id="COG2967">
    <property type="taxonomic scope" value="Bacteria"/>
</dbReference>
<proteinExistence type="inferred from homology"/>
<dbReference type="InterPro" id="IPR050718">
    <property type="entry name" value="ApaG-like"/>
</dbReference>
<reference evidence="5 6" key="1">
    <citation type="journal article" date="2014" name="Genome Biol. Evol.">
        <title>Acetic acid bacteria genomes reveal functional traits for adaptation to life in insect guts.</title>
        <authorList>
            <person name="Chouaia B."/>
            <person name="Gaiarsa S."/>
            <person name="Crotti E."/>
            <person name="Comandatore F."/>
            <person name="Degli Esposti M."/>
            <person name="Ricci I."/>
            <person name="Alma A."/>
            <person name="Favia G."/>
            <person name="Bandi C."/>
            <person name="Daffonchio D."/>
        </authorList>
    </citation>
    <scope>NUCLEOTIDE SEQUENCE [LARGE SCALE GENOMIC DNA]</scope>
    <source>
        <strain evidence="5 6">SF2.1</strain>
    </source>
</reference>
<feature type="domain" description="ApaG" evidence="4">
    <location>
        <begin position="41"/>
        <end position="166"/>
    </location>
</feature>
<dbReference type="PANTHER" id="PTHR47191">
    <property type="entry name" value="OS05G0170800 PROTEIN"/>
    <property type="match status" value="1"/>
</dbReference>
<dbReference type="PANTHER" id="PTHR47191:SF2">
    <property type="entry name" value="OS05G0170800 PROTEIN"/>
    <property type="match status" value="1"/>
</dbReference>
<dbReference type="PROSITE" id="PS51087">
    <property type="entry name" value="APAG"/>
    <property type="match status" value="1"/>
</dbReference>
<evidence type="ECO:0000259" key="4">
    <source>
        <dbReference type="PROSITE" id="PS51087"/>
    </source>
</evidence>
<name>A0A060QGR3_9PROT</name>
<protein>
    <recommendedName>
        <fullName evidence="1 2">Protein ApaG</fullName>
    </recommendedName>
</protein>